<keyword evidence="1" id="KW-0812">Transmembrane</keyword>
<reference evidence="3 5" key="2">
    <citation type="submission" date="2017-02" db="EMBL/GenBank/DDBJ databases">
        <authorList>
            <person name="Peterson S.W."/>
        </authorList>
    </citation>
    <scope>NUCLEOTIDE SEQUENCE [LARGE SCALE GENOMIC DNA]</scope>
    <source>
        <strain evidence="3 5">DSM 9653</strain>
    </source>
</reference>
<proteinExistence type="predicted"/>
<feature type="transmembrane region" description="Helical" evidence="1">
    <location>
        <begin position="36"/>
        <end position="54"/>
    </location>
</feature>
<sequence length="102" mass="11641">MDGKQELRRAFKRFEQEVPPWFGGALRWLRHPRSRGIRLPVGALFVLGGVFSILPGLGIWMLPLGLLLLAGDVPILRRPVARFTIRSAALWAGLRRRFRRGE</sequence>
<dbReference type="AlphaFoldDB" id="A0A0Q3I9N3"/>
<evidence type="ECO:0000313" key="5">
    <source>
        <dbReference type="Proteomes" id="UP000190130"/>
    </source>
</evidence>
<reference evidence="2 4" key="1">
    <citation type="submission" date="2015-10" db="EMBL/GenBank/DDBJ databases">
        <title>Draft genome of Bosea thiooxidans.</title>
        <authorList>
            <person name="Wang X."/>
        </authorList>
    </citation>
    <scope>NUCLEOTIDE SEQUENCE [LARGE SCALE GENOMIC DNA]</scope>
    <source>
        <strain evidence="2 4">CGMCC 9174</strain>
    </source>
</reference>
<evidence type="ECO:0000313" key="3">
    <source>
        <dbReference type="EMBL" id="SKB78416.1"/>
    </source>
</evidence>
<keyword evidence="4" id="KW-1185">Reference proteome</keyword>
<accession>A0A0Q3I9N3</accession>
<keyword evidence="1" id="KW-0472">Membrane</keyword>
<keyword evidence="1" id="KW-1133">Transmembrane helix</keyword>
<gene>
    <name evidence="2" type="ORF">ARD30_03795</name>
    <name evidence="3" type="ORF">SAMN05660750_02322</name>
</gene>
<dbReference type="EMBL" id="LMAR01000023">
    <property type="protein sequence ID" value="KQK31533.1"/>
    <property type="molecule type" value="Genomic_DNA"/>
</dbReference>
<dbReference type="Proteomes" id="UP000051562">
    <property type="component" value="Unassembled WGS sequence"/>
</dbReference>
<protein>
    <recommendedName>
        <fullName evidence="6">Transmembrane protein (PGPGW)</fullName>
    </recommendedName>
</protein>
<organism evidence="2 4">
    <name type="scientific">Bosea thiooxidans</name>
    <dbReference type="NCBI Taxonomy" id="53254"/>
    <lineage>
        <taxon>Bacteria</taxon>
        <taxon>Pseudomonadati</taxon>
        <taxon>Pseudomonadota</taxon>
        <taxon>Alphaproteobacteria</taxon>
        <taxon>Hyphomicrobiales</taxon>
        <taxon>Boseaceae</taxon>
        <taxon>Bosea</taxon>
    </lineage>
</organism>
<dbReference type="RefSeq" id="WP_055727299.1">
    <property type="nucleotide sequence ID" value="NZ_FUYX01000005.1"/>
</dbReference>
<evidence type="ECO:0008006" key="6">
    <source>
        <dbReference type="Google" id="ProtNLM"/>
    </source>
</evidence>
<dbReference type="STRING" id="53254.SAMN05660750_02322"/>
<dbReference type="EMBL" id="FUYX01000005">
    <property type="protein sequence ID" value="SKB78416.1"/>
    <property type="molecule type" value="Genomic_DNA"/>
</dbReference>
<name>A0A0Q3I9N3_9HYPH</name>
<evidence type="ECO:0000256" key="1">
    <source>
        <dbReference type="SAM" id="Phobius"/>
    </source>
</evidence>
<evidence type="ECO:0000313" key="2">
    <source>
        <dbReference type="EMBL" id="KQK31533.1"/>
    </source>
</evidence>
<dbReference type="Proteomes" id="UP000190130">
    <property type="component" value="Unassembled WGS sequence"/>
</dbReference>
<evidence type="ECO:0000313" key="4">
    <source>
        <dbReference type="Proteomes" id="UP000051562"/>
    </source>
</evidence>
<dbReference type="OrthoDB" id="5959103at2"/>